<dbReference type="InterPro" id="IPR025660">
    <property type="entry name" value="Pept_his_AS"/>
</dbReference>
<evidence type="ECO:0000313" key="5">
    <source>
        <dbReference type="Proteomes" id="UP000663881"/>
    </source>
</evidence>
<name>A0A819UPY5_9BILA</name>
<comment type="similarity">
    <text evidence="1">Belongs to the peptidase C1 family.</text>
</comment>
<sequence length="341" mass="38445">MASNRSTTTKHMGKGEMPPPTQVYLYNEMEDTSYRVSSVDTTWRKPEHENLRKDFSKHMVYAASQLPKKVDLRRFMPSVEDQSEAASSTGNAMAAIYEYLNCRVTGRLVHFSPLFIYYNSRVKDNQGDKNIVDDGATITSTIETMARNGVCPKEAWPYDFTKVNTHPRIDCVAVGTAHKISEAFELHINVNEMKCCLAQGLPSLVSLNLYESFGKAGSHGIVPMPTSNEIGSSKNAPHAVVLVGYSDRSKAFIVRNSWGSDWGDDGYCYIPYDYIGNDKLCTAAWTIKKAGIANTYQDAWQNKDDVNYLDGGNEDDEDDEDEFEFDYRQEKEQPVNPDPDW</sequence>
<dbReference type="SMART" id="SM00645">
    <property type="entry name" value="Pept_C1"/>
    <property type="match status" value="1"/>
</dbReference>
<gene>
    <name evidence="4" type="ORF">OKA104_LOCUS35192</name>
</gene>
<dbReference type="CDD" id="cd02619">
    <property type="entry name" value="Peptidase_C1"/>
    <property type="match status" value="1"/>
</dbReference>
<reference evidence="4" key="1">
    <citation type="submission" date="2021-02" db="EMBL/GenBank/DDBJ databases">
        <authorList>
            <person name="Nowell W R."/>
        </authorList>
    </citation>
    <scope>NUCLEOTIDE SEQUENCE</scope>
</reference>
<comment type="caution">
    <text evidence="4">The sequence shown here is derived from an EMBL/GenBank/DDBJ whole genome shotgun (WGS) entry which is preliminary data.</text>
</comment>
<proteinExistence type="inferred from homology"/>
<evidence type="ECO:0000256" key="1">
    <source>
        <dbReference type="ARBA" id="ARBA00008455"/>
    </source>
</evidence>
<feature type="compositionally biased region" description="Polar residues" evidence="2">
    <location>
        <begin position="1"/>
        <end position="10"/>
    </location>
</feature>
<dbReference type="EMBL" id="CAJOAY010005018">
    <property type="protein sequence ID" value="CAF4091976.1"/>
    <property type="molecule type" value="Genomic_DNA"/>
</dbReference>
<dbReference type="Gene3D" id="3.90.70.10">
    <property type="entry name" value="Cysteine proteinases"/>
    <property type="match status" value="1"/>
</dbReference>
<dbReference type="GO" id="GO:0008234">
    <property type="term" value="F:cysteine-type peptidase activity"/>
    <property type="evidence" value="ECO:0007669"/>
    <property type="project" value="InterPro"/>
</dbReference>
<feature type="region of interest" description="Disordered" evidence="2">
    <location>
        <begin position="305"/>
        <end position="341"/>
    </location>
</feature>
<dbReference type="PANTHER" id="PTHR12411">
    <property type="entry name" value="CYSTEINE PROTEASE FAMILY C1-RELATED"/>
    <property type="match status" value="1"/>
</dbReference>
<dbReference type="SUPFAM" id="SSF54001">
    <property type="entry name" value="Cysteine proteinases"/>
    <property type="match status" value="1"/>
</dbReference>
<dbReference type="PROSITE" id="PS00639">
    <property type="entry name" value="THIOL_PROTEASE_HIS"/>
    <property type="match status" value="1"/>
</dbReference>
<feature type="region of interest" description="Disordered" evidence="2">
    <location>
        <begin position="1"/>
        <end position="20"/>
    </location>
</feature>
<protein>
    <recommendedName>
        <fullName evidence="3">Peptidase C1A papain C-terminal domain-containing protein</fullName>
    </recommendedName>
</protein>
<organism evidence="4 5">
    <name type="scientific">Adineta steineri</name>
    <dbReference type="NCBI Taxonomy" id="433720"/>
    <lineage>
        <taxon>Eukaryota</taxon>
        <taxon>Metazoa</taxon>
        <taxon>Spiralia</taxon>
        <taxon>Gnathifera</taxon>
        <taxon>Rotifera</taxon>
        <taxon>Eurotatoria</taxon>
        <taxon>Bdelloidea</taxon>
        <taxon>Adinetida</taxon>
        <taxon>Adinetidae</taxon>
        <taxon>Adineta</taxon>
    </lineage>
</organism>
<dbReference type="Pfam" id="PF00112">
    <property type="entry name" value="Peptidase_C1"/>
    <property type="match status" value="1"/>
</dbReference>
<dbReference type="InterPro" id="IPR000668">
    <property type="entry name" value="Peptidase_C1A_C"/>
</dbReference>
<feature type="domain" description="Peptidase C1A papain C-terminal" evidence="3">
    <location>
        <begin position="66"/>
        <end position="285"/>
    </location>
</feature>
<dbReference type="InterPro" id="IPR038765">
    <property type="entry name" value="Papain-like_cys_pep_sf"/>
</dbReference>
<evidence type="ECO:0000313" key="4">
    <source>
        <dbReference type="EMBL" id="CAF4091976.1"/>
    </source>
</evidence>
<dbReference type="AlphaFoldDB" id="A0A819UPY5"/>
<feature type="compositionally biased region" description="Acidic residues" evidence="2">
    <location>
        <begin position="312"/>
        <end position="324"/>
    </location>
</feature>
<dbReference type="InterPro" id="IPR013128">
    <property type="entry name" value="Peptidase_C1A"/>
</dbReference>
<accession>A0A819UPY5</accession>
<dbReference type="Proteomes" id="UP000663881">
    <property type="component" value="Unassembled WGS sequence"/>
</dbReference>
<evidence type="ECO:0000259" key="3">
    <source>
        <dbReference type="SMART" id="SM00645"/>
    </source>
</evidence>
<evidence type="ECO:0000256" key="2">
    <source>
        <dbReference type="SAM" id="MobiDB-lite"/>
    </source>
</evidence>
<dbReference type="GO" id="GO:0006508">
    <property type="term" value="P:proteolysis"/>
    <property type="evidence" value="ECO:0007669"/>
    <property type="project" value="InterPro"/>
</dbReference>